<feature type="compositionally biased region" description="Polar residues" evidence="1">
    <location>
        <begin position="1"/>
        <end position="13"/>
    </location>
</feature>
<reference evidence="2" key="2">
    <citation type="submission" date="2018-08" db="UniProtKB">
        <authorList>
            <consortium name="EnsemblPlants"/>
        </authorList>
    </citation>
    <scope>IDENTIFICATION</scope>
    <source>
        <strain evidence="2">Yugu1</strain>
    </source>
</reference>
<dbReference type="HOGENOM" id="CLU_2562711_0_0_1"/>
<evidence type="ECO:0000256" key="1">
    <source>
        <dbReference type="SAM" id="MobiDB-lite"/>
    </source>
</evidence>
<keyword evidence="3" id="KW-1185">Reference proteome</keyword>
<dbReference type="EMBL" id="AGNK02001406">
    <property type="status" value="NOT_ANNOTATED_CDS"/>
    <property type="molecule type" value="Genomic_DNA"/>
</dbReference>
<feature type="compositionally biased region" description="Gly residues" evidence="1">
    <location>
        <begin position="63"/>
        <end position="82"/>
    </location>
</feature>
<reference evidence="3" key="1">
    <citation type="journal article" date="2012" name="Nat. Biotechnol.">
        <title>Reference genome sequence of the model plant Setaria.</title>
        <authorList>
            <person name="Bennetzen J.L."/>
            <person name="Schmutz J."/>
            <person name="Wang H."/>
            <person name="Percifield R."/>
            <person name="Hawkins J."/>
            <person name="Pontaroli A.C."/>
            <person name="Estep M."/>
            <person name="Feng L."/>
            <person name="Vaughn J.N."/>
            <person name="Grimwood J."/>
            <person name="Jenkins J."/>
            <person name="Barry K."/>
            <person name="Lindquist E."/>
            <person name="Hellsten U."/>
            <person name="Deshpande S."/>
            <person name="Wang X."/>
            <person name="Wu X."/>
            <person name="Mitros T."/>
            <person name="Triplett J."/>
            <person name="Yang X."/>
            <person name="Ye C.Y."/>
            <person name="Mauro-Herrera M."/>
            <person name="Wang L."/>
            <person name="Li P."/>
            <person name="Sharma M."/>
            <person name="Sharma R."/>
            <person name="Ronald P.C."/>
            <person name="Panaud O."/>
            <person name="Kellogg E.A."/>
            <person name="Brutnell T.P."/>
            <person name="Doust A.N."/>
            <person name="Tuskan G.A."/>
            <person name="Rokhsar D."/>
            <person name="Devos K.M."/>
        </authorList>
    </citation>
    <scope>NUCLEOTIDE SEQUENCE [LARGE SCALE GENOMIC DNA]</scope>
    <source>
        <strain evidence="3">cv. Yugu1</strain>
    </source>
</reference>
<name>K3ZBB0_SETIT</name>
<protein>
    <submittedName>
        <fullName evidence="2">Uncharacterized protein</fullName>
    </submittedName>
</protein>
<evidence type="ECO:0000313" key="2">
    <source>
        <dbReference type="EnsemblPlants" id="KQL12889"/>
    </source>
</evidence>
<feature type="region of interest" description="Disordered" evidence="1">
    <location>
        <begin position="1"/>
        <end position="82"/>
    </location>
</feature>
<dbReference type="EnsemblPlants" id="KQL12889">
    <property type="protein sequence ID" value="KQL12889"/>
    <property type="gene ID" value="SETIT_023831mg"/>
</dbReference>
<sequence length="82" mass="8214">MAPCSSRQGQHGSNRWGRHGPGGRGSTMIAAQLRSAGGRSPAAPVGGGGEVRRAGAVRSSGRGWAGSGGRWRSGAVWFGGRG</sequence>
<proteinExistence type="predicted"/>
<dbReference type="Gramene" id="KQL12889">
    <property type="protein sequence ID" value="KQL12889"/>
    <property type="gene ID" value="SETIT_023831mg"/>
</dbReference>
<accession>K3ZBB0</accession>
<organism evidence="2 3">
    <name type="scientific">Setaria italica</name>
    <name type="common">Foxtail millet</name>
    <name type="synonym">Panicum italicum</name>
    <dbReference type="NCBI Taxonomy" id="4555"/>
    <lineage>
        <taxon>Eukaryota</taxon>
        <taxon>Viridiplantae</taxon>
        <taxon>Streptophyta</taxon>
        <taxon>Embryophyta</taxon>
        <taxon>Tracheophyta</taxon>
        <taxon>Spermatophyta</taxon>
        <taxon>Magnoliopsida</taxon>
        <taxon>Liliopsida</taxon>
        <taxon>Poales</taxon>
        <taxon>Poaceae</taxon>
        <taxon>PACMAD clade</taxon>
        <taxon>Panicoideae</taxon>
        <taxon>Panicodae</taxon>
        <taxon>Paniceae</taxon>
        <taxon>Cenchrinae</taxon>
        <taxon>Setaria</taxon>
    </lineage>
</organism>
<dbReference type="InParanoid" id="K3ZBB0"/>
<dbReference type="AlphaFoldDB" id="K3ZBB0"/>
<evidence type="ECO:0000313" key="3">
    <source>
        <dbReference type="Proteomes" id="UP000004995"/>
    </source>
</evidence>
<dbReference type="Proteomes" id="UP000004995">
    <property type="component" value="Unassembled WGS sequence"/>
</dbReference>